<dbReference type="InterPro" id="IPR036264">
    <property type="entry name" value="Bact_exopeptidase_dim_dom"/>
</dbReference>
<protein>
    <submittedName>
        <fullName evidence="3">Amidohydrolase</fullName>
    </submittedName>
</protein>
<dbReference type="Pfam" id="PF01546">
    <property type="entry name" value="Peptidase_M20"/>
    <property type="match status" value="1"/>
</dbReference>
<dbReference type="GO" id="GO:0019877">
    <property type="term" value="P:diaminopimelate biosynthetic process"/>
    <property type="evidence" value="ECO:0007669"/>
    <property type="project" value="UniProtKB-ARBA"/>
</dbReference>
<dbReference type="Pfam" id="PF07687">
    <property type="entry name" value="M20_dimer"/>
    <property type="match status" value="1"/>
</dbReference>
<dbReference type="GO" id="GO:0050118">
    <property type="term" value="F:N-acetyldiaminopimelate deacetylase activity"/>
    <property type="evidence" value="ECO:0007669"/>
    <property type="project" value="UniProtKB-ARBA"/>
</dbReference>
<dbReference type="InterPro" id="IPR011650">
    <property type="entry name" value="Peptidase_M20_dimer"/>
</dbReference>
<organism evidence="3 4">
    <name type="scientific">Parasphingorhabdus halotolerans</name>
    <dbReference type="NCBI Taxonomy" id="2725558"/>
    <lineage>
        <taxon>Bacteria</taxon>
        <taxon>Pseudomonadati</taxon>
        <taxon>Pseudomonadota</taxon>
        <taxon>Alphaproteobacteria</taxon>
        <taxon>Sphingomonadales</taxon>
        <taxon>Sphingomonadaceae</taxon>
        <taxon>Parasphingorhabdus</taxon>
    </lineage>
</organism>
<dbReference type="NCBIfam" id="TIGR01891">
    <property type="entry name" value="amidohydrolases"/>
    <property type="match status" value="1"/>
</dbReference>
<gene>
    <name evidence="3" type="ORF">HF685_07585</name>
</gene>
<dbReference type="PANTHER" id="PTHR11014">
    <property type="entry name" value="PEPTIDASE M20 FAMILY MEMBER"/>
    <property type="match status" value="1"/>
</dbReference>
<evidence type="ECO:0000313" key="3">
    <source>
        <dbReference type="EMBL" id="QJB69160.1"/>
    </source>
</evidence>
<accession>A0A6H2DL97</accession>
<dbReference type="InterPro" id="IPR002933">
    <property type="entry name" value="Peptidase_M20"/>
</dbReference>
<dbReference type="EMBL" id="CP051217">
    <property type="protein sequence ID" value="QJB69160.1"/>
    <property type="molecule type" value="Genomic_DNA"/>
</dbReference>
<proteinExistence type="predicted"/>
<dbReference type="KEGG" id="phao:HF685_07585"/>
<dbReference type="PANTHER" id="PTHR11014:SF63">
    <property type="entry name" value="METALLOPEPTIDASE, PUTATIVE (AFU_ORTHOLOGUE AFUA_6G09600)-RELATED"/>
    <property type="match status" value="1"/>
</dbReference>
<dbReference type="AlphaFoldDB" id="A0A6H2DL97"/>
<dbReference type="Gene3D" id="3.30.70.360">
    <property type="match status" value="1"/>
</dbReference>
<name>A0A6H2DL97_9SPHN</name>
<evidence type="ECO:0000313" key="4">
    <source>
        <dbReference type="Proteomes" id="UP000501600"/>
    </source>
</evidence>
<dbReference type="FunFam" id="3.30.70.360:FF:000001">
    <property type="entry name" value="N-acetyldiaminopimelate deacetylase"/>
    <property type="match status" value="1"/>
</dbReference>
<dbReference type="Gene3D" id="3.40.630.10">
    <property type="entry name" value="Zn peptidases"/>
    <property type="match status" value="1"/>
</dbReference>
<evidence type="ECO:0000259" key="2">
    <source>
        <dbReference type="Pfam" id="PF07687"/>
    </source>
</evidence>
<sequence length="478" mass="51456">MRPISVIRKAISFALSGLGQHKNRKYRERIVKHLLALAATTALIWTSPAAAQNSSTSPELKAAIAADYDDKLEALFLDFHRNPELSYKEVRTAGIIAREWRASGFTVTEKVGGTGVVAVMKNGDGPTLMLRADMDGLPLVEDSGLDYMSTVKQVSIDGEEQPVMHACGHDVHITSLIGTGRRLAALKDQWQGTLVLIAQPAEERIGGAKLMIDDGLYSRFPKPDFAMAFHVSADTPTGKLSIGEGIESSSSDSVDIIVHGVGAHGASPHRGKDPIVMGAQIIMNLQTIISREIAPLKPGVITVGSFHSGFKHNIISDKAVMQLTVRSDDEETRAKLLEGIKRVATNVGRMNGLPEDKLPEVKISHESTPANYNDSALTKRVKDVFAARFGEKVFDNKPREGMGAEDFAYFVAPNTDVPGVYFSVGGTPQADFDREKAGGAPVPSHHSPFFKVAPRESVTLGTEAMTAAALELLAPKSN</sequence>
<keyword evidence="1 3" id="KW-0378">Hydrolase</keyword>
<dbReference type="InterPro" id="IPR017439">
    <property type="entry name" value="Amidohydrolase"/>
</dbReference>
<keyword evidence="4" id="KW-1185">Reference proteome</keyword>
<feature type="domain" description="Peptidase M20 dimerisation" evidence="2">
    <location>
        <begin position="249"/>
        <end position="346"/>
    </location>
</feature>
<dbReference type="SUPFAM" id="SSF55031">
    <property type="entry name" value="Bacterial exopeptidase dimerisation domain"/>
    <property type="match status" value="1"/>
</dbReference>
<dbReference type="Proteomes" id="UP000501600">
    <property type="component" value="Chromosome"/>
</dbReference>
<dbReference type="SUPFAM" id="SSF53187">
    <property type="entry name" value="Zn-dependent exopeptidases"/>
    <property type="match status" value="1"/>
</dbReference>
<reference evidence="3 4" key="1">
    <citation type="submission" date="2020-04" db="EMBL/GenBank/DDBJ databases">
        <title>Genome sequence for Sphingorhabdus sp. strain M1.</title>
        <authorList>
            <person name="Park S.-J."/>
        </authorList>
    </citation>
    <scope>NUCLEOTIDE SEQUENCE [LARGE SCALE GENOMIC DNA]</scope>
    <source>
        <strain evidence="3 4">JK6</strain>
    </source>
</reference>
<evidence type="ECO:0000256" key="1">
    <source>
        <dbReference type="ARBA" id="ARBA00022801"/>
    </source>
</evidence>